<dbReference type="EMBL" id="JASDAP010000020">
    <property type="protein sequence ID" value="KAK1885676.1"/>
    <property type="molecule type" value="Genomic_DNA"/>
</dbReference>
<organism evidence="2 3">
    <name type="scientific">Dissostichus eleginoides</name>
    <name type="common">Patagonian toothfish</name>
    <name type="synonym">Dissostichus amissus</name>
    <dbReference type="NCBI Taxonomy" id="100907"/>
    <lineage>
        <taxon>Eukaryota</taxon>
        <taxon>Metazoa</taxon>
        <taxon>Chordata</taxon>
        <taxon>Craniata</taxon>
        <taxon>Vertebrata</taxon>
        <taxon>Euteleostomi</taxon>
        <taxon>Actinopterygii</taxon>
        <taxon>Neopterygii</taxon>
        <taxon>Teleostei</taxon>
        <taxon>Neoteleostei</taxon>
        <taxon>Acanthomorphata</taxon>
        <taxon>Eupercaria</taxon>
        <taxon>Perciformes</taxon>
        <taxon>Notothenioidei</taxon>
        <taxon>Nototheniidae</taxon>
        <taxon>Dissostichus</taxon>
    </lineage>
</organism>
<reference evidence="2" key="1">
    <citation type="submission" date="2023-04" db="EMBL/GenBank/DDBJ databases">
        <title>Chromosome-level genome of Chaenocephalus aceratus.</title>
        <authorList>
            <person name="Park H."/>
        </authorList>
    </citation>
    <scope>NUCLEOTIDE SEQUENCE</scope>
    <source>
        <strain evidence="2">DE</strain>
        <tissue evidence="2">Muscle</tissue>
    </source>
</reference>
<dbReference type="Proteomes" id="UP001228049">
    <property type="component" value="Unassembled WGS sequence"/>
</dbReference>
<feature type="non-terminal residue" evidence="2">
    <location>
        <position position="80"/>
    </location>
</feature>
<feature type="compositionally biased region" description="Polar residues" evidence="1">
    <location>
        <begin position="70"/>
        <end position="80"/>
    </location>
</feature>
<evidence type="ECO:0000256" key="1">
    <source>
        <dbReference type="SAM" id="MobiDB-lite"/>
    </source>
</evidence>
<accession>A0AAD9BMV4</accession>
<protein>
    <submittedName>
        <fullName evidence="2">Polyketide synthase 44</fullName>
    </submittedName>
</protein>
<evidence type="ECO:0000313" key="3">
    <source>
        <dbReference type="Proteomes" id="UP001228049"/>
    </source>
</evidence>
<evidence type="ECO:0000313" key="2">
    <source>
        <dbReference type="EMBL" id="KAK1885676.1"/>
    </source>
</evidence>
<keyword evidence="3" id="KW-1185">Reference proteome</keyword>
<gene>
    <name evidence="2" type="ORF">KUDE01_029397</name>
</gene>
<feature type="region of interest" description="Disordered" evidence="1">
    <location>
        <begin position="61"/>
        <end position="80"/>
    </location>
</feature>
<comment type="caution">
    <text evidence="2">The sequence shown here is derived from an EMBL/GenBank/DDBJ whole genome shotgun (WGS) entry which is preliminary data.</text>
</comment>
<feature type="non-terminal residue" evidence="2">
    <location>
        <position position="1"/>
    </location>
</feature>
<sequence>SDSVWLRRPASYPRFQQVLISSSRGTDRNADKTITIKRFQTHSKERVLEAPSVSACVLRATRSRPIPPTTAASSALTGPR</sequence>
<proteinExistence type="predicted"/>
<name>A0AAD9BMV4_DISEL</name>
<dbReference type="AlphaFoldDB" id="A0AAD9BMV4"/>